<dbReference type="Proteomes" id="UP000001572">
    <property type="component" value="Chromosome"/>
</dbReference>
<evidence type="ECO:0000256" key="4">
    <source>
        <dbReference type="ARBA" id="ARBA00023014"/>
    </source>
</evidence>
<organism evidence="7 8">
    <name type="scientific">Alkaliphilus metalliredigens (strain QYMF)</name>
    <dbReference type="NCBI Taxonomy" id="293826"/>
    <lineage>
        <taxon>Bacteria</taxon>
        <taxon>Bacillati</taxon>
        <taxon>Bacillota</taxon>
        <taxon>Clostridia</taxon>
        <taxon>Peptostreptococcales</taxon>
        <taxon>Natronincolaceae</taxon>
        <taxon>Alkaliphilus</taxon>
    </lineage>
</organism>
<dbReference type="InterPro" id="IPR014731">
    <property type="entry name" value="ETF_asu_C"/>
</dbReference>
<keyword evidence="5" id="KW-0274">FAD</keyword>
<reference evidence="8" key="1">
    <citation type="journal article" date="2016" name="Genome Announc.">
        <title>Complete genome sequence of Alkaliphilus metalliredigens strain QYMF, an alkaliphilic and metal-reducing bacterium isolated from borax-contaminated leachate ponds.</title>
        <authorList>
            <person name="Hwang C."/>
            <person name="Copeland A."/>
            <person name="Lucas S."/>
            <person name="Lapidus A."/>
            <person name="Barry K."/>
            <person name="Detter J.C."/>
            <person name="Glavina Del Rio T."/>
            <person name="Hammon N."/>
            <person name="Israni S."/>
            <person name="Dalin E."/>
            <person name="Tice H."/>
            <person name="Pitluck S."/>
            <person name="Chertkov O."/>
            <person name="Brettin T."/>
            <person name="Bruce D."/>
            <person name="Han C."/>
            <person name="Schmutz J."/>
            <person name="Larimer F."/>
            <person name="Land M.L."/>
            <person name="Hauser L."/>
            <person name="Kyrpides N."/>
            <person name="Mikhailova N."/>
            <person name="Ye Q."/>
            <person name="Zhou J."/>
            <person name="Richardson P."/>
            <person name="Fields M.W."/>
        </authorList>
    </citation>
    <scope>NUCLEOTIDE SEQUENCE [LARGE SCALE GENOMIC DNA]</scope>
    <source>
        <strain evidence="8">QYMF</strain>
    </source>
</reference>
<feature type="domain" description="4Fe-4S ferredoxin-type" evidence="6">
    <location>
        <begin position="32"/>
        <end position="59"/>
    </location>
</feature>
<evidence type="ECO:0000256" key="3">
    <source>
        <dbReference type="ARBA" id="ARBA00023004"/>
    </source>
</evidence>
<evidence type="ECO:0000256" key="2">
    <source>
        <dbReference type="ARBA" id="ARBA00022723"/>
    </source>
</evidence>
<comment type="cofactor">
    <cofactor evidence="5">
        <name>FAD</name>
        <dbReference type="ChEBI" id="CHEBI:57692"/>
    </cofactor>
    <text evidence="5">Binds 1 FAD per dimer.</text>
</comment>
<keyword evidence="3" id="KW-0408">Iron</keyword>
<dbReference type="InterPro" id="IPR017900">
    <property type="entry name" value="4Fe4S_Fe_S_CS"/>
</dbReference>
<dbReference type="SMART" id="SM00893">
    <property type="entry name" value="ETF"/>
    <property type="match status" value="1"/>
</dbReference>
<feature type="binding site" evidence="5">
    <location>
        <begin position="322"/>
        <end position="326"/>
    </location>
    <ligand>
        <name>FAD</name>
        <dbReference type="ChEBI" id="CHEBI:57692"/>
    </ligand>
</feature>
<sequence length="392" mass="42305">MSQLTINLEKCTGCGLCIKSCATDALHKENNKAMVNENCTLCGICIDSCPFEAISIEKENLEEVDLSLYEGIWVFAEQQKGEILPVVYELLGKGKELSLEKGCKLTALIFADEVQCNIQKLISYGADRVIFCEDAALAEKLDENYIELFDTLINKHKPDILLFGATGFGRSLAPRVAARVGTGLTADCTLLEIDKESGLLQQTRPAFGGNLMATIICPNHRPQMATVRPGVLLLQEENTSNEGEVIAVPMPTIRHNHIEILEEVLSGEINTIADAKIIVSVGRGIGSQKNMSLVHRLAELIGGNVGVTRSLVDIGWSQYENQIGQTGSTVAPKLLIACGISGAIQHLAGISNAETIIVINSDPDAPIFSVADYKVVGDCVEVIKKLIATLED</sequence>
<dbReference type="SUPFAM" id="SSF54862">
    <property type="entry name" value="4Fe-4S ferredoxins"/>
    <property type="match status" value="1"/>
</dbReference>
<dbReference type="SUPFAM" id="SSF52402">
    <property type="entry name" value="Adenine nucleotide alpha hydrolases-like"/>
    <property type="match status" value="1"/>
</dbReference>
<dbReference type="STRING" id="293826.Amet_0766"/>
<name>A6TLC3_ALKMQ</name>
<dbReference type="Gene3D" id="3.40.50.1220">
    <property type="entry name" value="TPP-binding domain"/>
    <property type="match status" value="1"/>
</dbReference>
<dbReference type="CDD" id="cd01715">
    <property type="entry name" value="ETF_alpha"/>
    <property type="match status" value="1"/>
</dbReference>
<dbReference type="PROSITE" id="PS51379">
    <property type="entry name" value="4FE4S_FER_2"/>
    <property type="match status" value="2"/>
</dbReference>
<gene>
    <name evidence="7" type="ordered locus">Amet_0766</name>
</gene>
<accession>A6TLC3</accession>
<dbReference type="GO" id="GO:0046872">
    <property type="term" value="F:metal ion binding"/>
    <property type="evidence" value="ECO:0007669"/>
    <property type="project" value="UniProtKB-KW"/>
</dbReference>
<dbReference type="AlphaFoldDB" id="A6TLC3"/>
<keyword evidence="5" id="KW-0285">Flavoprotein</keyword>
<dbReference type="SUPFAM" id="SSF52467">
    <property type="entry name" value="DHS-like NAD/FAD-binding domain"/>
    <property type="match status" value="1"/>
</dbReference>
<dbReference type="PANTHER" id="PTHR43153:SF1">
    <property type="entry name" value="ELECTRON TRANSFER FLAVOPROTEIN SUBUNIT ALPHA, MITOCHONDRIAL"/>
    <property type="match status" value="1"/>
</dbReference>
<dbReference type="HOGENOM" id="CLU_034178_1_1_9"/>
<keyword evidence="8" id="KW-1185">Reference proteome</keyword>
<feature type="binding site" evidence="5">
    <location>
        <begin position="308"/>
        <end position="309"/>
    </location>
    <ligand>
        <name>FAD</name>
        <dbReference type="ChEBI" id="CHEBI:57692"/>
    </ligand>
</feature>
<dbReference type="eggNOG" id="COG1145">
    <property type="taxonomic scope" value="Bacteria"/>
</dbReference>
<feature type="binding site" evidence="5">
    <location>
        <position position="360"/>
    </location>
    <ligand>
        <name>FAD</name>
        <dbReference type="ChEBI" id="CHEBI:57692"/>
    </ligand>
</feature>
<dbReference type="InterPro" id="IPR014729">
    <property type="entry name" value="Rossmann-like_a/b/a_fold"/>
</dbReference>
<feature type="binding site" evidence="5">
    <location>
        <begin position="339"/>
        <end position="346"/>
    </location>
    <ligand>
        <name>FAD</name>
        <dbReference type="ChEBI" id="CHEBI:57692"/>
    </ligand>
</feature>
<dbReference type="InterPro" id="IPR014730">
    <property type="entry name" value="ETF_a/b_N"/>
</dbReference>
<comment type="similarity">
    <text evidence="1">Belongs to the ETF alpha-subunit/FixB family.</text>
</comment>
<dbReference type="InterPro" id="IPR033947">
    <property type="entry name" value="ETF_alpha_N"/>
</dbReference>
<dbReference type="InterPro" id="IPR001308">
    <property type="entry name" value="ETF_a/FixB"/>
</dbReference>
<evidence type="ECO:0000259" key="6">
    <source>
        <dbReference type="PROSITE" id="PS51379"/>
    </source>
</evidence>
<dbReference type="InterPro" id="IPR017896">
    <property type="entry name" value="4Fe4S_Fe-S-bd"/>
</dbReference>
<dbReference type="GO" id="GO:0051536">
    <property type="term" value="F:iron-sulfur cluster binding"/>
    <property type="evidence" value="ECO:0007669"/>
    <property type="project" value="UniProtKB-KW"/>
</dbReference>
<feature type="binding site" evidence="5">
    <location>
        <position position="283"/>
    </location>
    <ligand>
        <name>FAD</name>
        <dbReference type="ChEBI" id="CHEBI:57692"/>
    </ligand>
</feature>
<dbReference type="Pfam" id="PF13187">
    <property type="entry name" value="Fer4_9"/>
    <property type="match status" value="1"/>
</dbReference>
<dbReference type="EMBL" id="CP000724">
    <property type="protein sequence ID" value="ABR46991.1"/>
    <property type="molecule type" value="Genomic_DNA"/>
</dbReference>
<dbReference type="Gene3D" id="3.40.50.620">
    <property type="entry name" value="HUPs"/>
    <property type="match status" value="1"/>
</dbReference>
<keyword evidence="2" id="KW-0479">Metal-binding</keyword>
<dbReference type="GO" id="GO:0050660">
    <property type="term" value="F:flavin adenine dinucleotide binding"/>
    <property type="evidence" value="ECO:0007669"/>
    <property type="project" value="InterPro"/>
</dbReference>
<dbReference type="PIRSF" id="PIRSF000089">
    <property type="entry name" value="Electra_flavoP_a"/>
    <property type="match status" value="1"/>
</dbReference>
<dbReference type="Pfam" id="PF00766">
    <property type="entry name" value="ETF_alpha"/>
    <property type="match status" value="1"/>
</dbReference>
<evidence type="ECO:0000313" key="7">
    <source>
        <dbReference type="EMBL" id="ABR46991.1"/>
    </source>
</evidence>
<feature type="domain" description="4Fe-4S ferredoxin-type" evidence="6">
    <location>
        <begin position="2"/>
        <end position="31"/>
    </location>
</feature>
<dbReference type="GO" id="GO:0033539">
    <property type="term" value="P:fatty acid beta-oxidation using acyl-CoA dehydrogenase"/>
    <property type="evidence" value="ECO:0007669"/>
    <property type="project" value="TreeGrafter"/>
</dbReference>
<dbReference type="GO" id="GO:0009055">
    <property type="term" value="F:electron transfer activity"/>
    <property type="evidence" value="ECO:0007669"/>
    <property type="project" value="InterPro"/>
</dbReference>
<dbReference type="KEGG" id="amt:Amet_0766"/>
<protein>
    <submittedName>
        <fullName evidence="7">Electron transfer flavoprotein, alpha subunit-like protein</fullName>
    </submittedName>
</protein>
<evidence type="ECO:0000256" key="5">
    <source>
        <dbReference type="PIRSR" id="PIRSR000089-1"/>
    </source>
</evidence>
<keyword evidence="4" id="KW-0411">Iron-sulfur</keyword>
<dbReference type="eggNOG" id="COG2025">
    <property type="taxonomic scope" value="Bacteria"/>
</dbReference>
<evidence type="ECO:0000256" key="1">
    <source>
        <dbReference type="ARBA" id="ARBA00005817"/>
    </source>
</evidence>
<proteinExistence type="inferred from homology"/>
<dbReference type="OrthoDB" id="9770286at2"/>
<dbReference type="Gene3D" id="3.30.70.20">
    <property type="match status" value="1"/>
</dbReference>
<dbReference type="InterPro" id="IPR029035">
    <property type="entry name" value="DHS-like_NAD/FAD-binding_dom"/>
</dbReference>
<dbReference type="RefSeq" id="WP_012062034.1">
    <property type="nucleotide sequence ID" value="NC_009633.1"/>
</dbReference>
<dbReference type="PROSITE" id="PS00198">
    <property type="entry name" value="4FE4S_FER_1"/>
    <property type="match status" value="1"/>
</dbReference>
<dbReference type="Pfam" id="PF01012">
    <property type="entry name" value="ETF"/>
    <property type="match status" value="1"/>
</dbReference>
<dbReference type="PANTHER" id="PTHR43153">
    <property type="entry name" value="ELECTRON TRANSFER FLAVOPROTEIN ALPHA"/>
    <property type="match status" value="1"/>
</dbReference>
<evidence type="ECO:0000313" key="8">
    <source>
        <dbReference type="Proteomes" id="UP000001572"/>
    </source>
</evidence>